<dbReference type="SUPFAM" id="SSF89028">
    <property type="entry name" value="Cobalamin adenosyltransferase-like"/>
    <property type="match status" value="1"/>
</dbReference>
<evidence type="ECO:0000256" key="1">
    <source>
        <dbReference type="ARBA" id="ARBA00007487"/>
    </source>
</evidence>
<feature type="domain" description="Cobalamin adenosyltransferase-like" evidence="6">
    <location>
        <begin position="3"/>
        <end position="160"/>
    </location>
</feature>
<keyword evidence="4" id="KW-0547">Nucleotide-binding</keyword>
<dbReference type="InterPro" id="IPR036451">
    <property type="entry name" value="CblAdoTrfase-like_sf"/>
</dbReference>
<proteinExistence type="inferred from homology"/>
<dbReference type="PANTHER" id="PTHR12213">
    <property type="entry name" value="CORRINOID ADENOSYLTRANSFERASE"/>
    <property type="match status" value="1"/>
</dbReference>
<evidence type="ECO:0000256" key="3">
    <source>
        <dbReference type="ARBA" id="ARBA00022679"/>
    </source>
</evidence>
<evidence type="ECO:0000256" key="2">
    <source>
        <dbReference type="ARBA" id="ARBA00011233"/>
    </source>
</evidence>
<evidence type="ECO:0000313" key="8">
    <source>
        <dbReference type="Proteomes" id="UP000789941"/>
    </source>
</evidence>
<keyword evidence="3" id="KW-0808">Transferase</keyword>
<keyword evidence="5" id="KW-0067">ATP-binding</keyword>
<comment type="caution">
    <text evidence="7">The sequence shown here is derived from an EMBL/GenBank/DDBJ whole genome shotgun (WGS) entry which is preliminary data.</text>
</comment>
<reference evidence="7 8" key="1">
    <citation type="submission" date="2019-08" db="EMBL/GenBank/DDBJ databases">
        <authorList>
            <person name="Vazquez-Campos X."/>
        </authorList>
    </citation>
    <scope>NUCLEOTIDE SEQUENCE [LARGE SCALE GENOMIC DNA]</scope>
    <source>
        <strain evidence="7">LFW-283_2</strain>
    </source>
</reference>
<dbReference type="NCBIfam" id="TIGR00636">
    <property type="entry name" value="PduO_Nterm"/>
    <property type="match status" value="1"/>
</dbReference>
<name>A0A5E4LQP7_9ARCH</name>
<dbReference type="Proteomes" id="UP000789941">
    <property type="component" value="Unassembled WGS sequence"/>
</dbReference>
<dbReference type="FunFam" id="1.20.1200.10:FF:000001">
    <property type="entry name" value="Cob(I)yrinic acid a,c-diamide adenosyltransferase"/>
    <property type="match status" value="1"/>
</dbReference>
<protein>
    <submittedName>
        <fullName evidence="7">Cobalamin adenosyltransferase</fullName>
    </submittedName>
</protein>
<dbReference type="GO" id="GO:0008817">
    <property type="term" value="F:corrinoid adenosyltransferase activity"/>
    <property type="evidence" value="ECO:0007669"/>
    <property type="project" value="TreeGrafter"/>
</dbReference>
<dbReference type="AlphaFoldDB" id="A0A5E4LQP7"/>
<evidence type="ECO:0000256" key="4">
    <source>
        <dbReference type="ARBA" id="ARBA00022741"/>
    </source>
</evidence>
<dbReference type="GO" id="GO:0005524">
    <property type="term" value="F:ATP binding"/>
    <property type="evidence" value="ECO:0007669"/>
    <property type="project" value="UniProtKB-KW"/>
</dbReference>
<dbReference type="InterPro" id="IPR029499">
    <property type="entry name" value="PduO-typ"/>
</dbReference>
<dbReference type="EMBL" id="CABMJJ010000009">
    <property type="protein sequence ID" value="VVC04435.1"/>
    <property type="molecule type" value="Genomic_DNA"/>
</dbReference>
<comment type="subunit">
    <text evidence="2">Homotrimer.</text>
</comment>
<gene>
    <name evidence="7" type="ORF">LFW2832_00949</name>
</gene>
<dbReference type="InterPro" id="IPR016030">
    <property type="entry name" value="CblAdoTrfase-like"/>
</dbReference>
<accession>A0A5E4LQP7</accession>
<evidence type="ECO:0000313" key="7">
    <source>
        <dbReference type="EMBL" id="VVC04435.1"/>
    </source>
</evidence>
<comment type="similarity">
    <text evidence="1">Belongs to the Cob(I)alamin adenosyltransferase family.</text>
</comment>
<evidence type="ECO:0000259" key="6">
    <source>
        <dbReference type="Pfam" id="PF01923"/>
    </source>
</evidence>
<dbReference type="Gene3D" id="1.20.1200.10">
    <property type="entry name" value="Cobalamin adenosyltransferase-like"/>
    <property type="match status" value="1"/>
</dbReference>
<dbReference type="PANTHER" id="PTHR12213:SF0">
    <property type="entry name" value="CORRINOID ADENOSYLTRANSFERASE MMAB"/>
    <property type="match status" value="1"/>
</dbReference>
<dbReference type="GO" id="GO:0009235">
    <property type="term" value="P:cobalamin metabolic process"/>
    <property type="evidence" value="ECO:0007669"/>
    <property type="project" value="UniProtKB-ARBA"/>
</dbReference>
<organism evidence="7 8">
    <name type="scientific">Candidatus Bilamarchaeum dharawalense</name>
    <dbReference type="NCBI Taxonomy" id="2885759"/>
    <lineage>
        <taxon>Archaea</taxon>
        <taxon>Candidatus Micrarchaeota</taxon>
        <taxon>Candidatus Micrarchaeia</taxon>
        <taxon>Candidatus Anstonellales</taxon>
        <taxon>Candidatus Bilamarchaeaceae</taxon>
        <taxon>Candidatus Bilamarchaeum</taxon>
    </lineage>
</organism>
<dbReference type="Pfam" id="PF01923">
    <property type="entry name" value="Cob_adeno_trans"/>
    <property type="match status" value="1"/>
</dbReference>
<sequence length="175" mass="19428">MRIYTKFGDKGNTTLLGGSVVPKNHPRVEAYGSMDELNAILGVIISFSTDPELTTSLSKIQKDLFVIGAELAGSKNRSLSPARIGEIESEIDSMEADLPPINHFIIPGGSKTASLLHLARTICRRSERQIIALSQKEVINPEIIIYVNRVGDFLFVQARHVNYRKKISETIWKGH</sequence>
<evidence type="ECO:0000256" key="5">
    <source>
        <dbReference type="ARBA" id="ARBA00022840"/>
    </source>
</evidence>